<organism evidence="2 3">
    <name type="scientific">Duganella aceris</name>
    <dbReference type="NCBI Taxonomy" id="2703883"/>
    <lineage>
        <taxon>Bacteria</taxon>
        <taxon>Pseudomonadati</taxon>
        <taxon>Pseudomonadota</taxon>
        <taxon>Betaproteobacteria</taxon>
        <taxon>Burkholderiales</taxon>
        <taxon>Oxalobacteraceae</taxon>
        <taxon>Telluria group</taxon>
        <taxon>Duganella</taxon>
    </lineage>
</organism>
<dbReference type="PANTHER" id="PTHR40260:SF2">
    <property type="entry name" value="BLR8190 PROTEIN"/>
    <property type="match status" value="1"/>
</dbReference>
<dbReference type="InterPro" id="IPR009799">
    <property type="entry name" value="EthD_dom"/>
</dbReference>
<dbReference type="EMBL" id="JAADJT010000005">
    <property type="protein sequence ID" value="NGZ85098.1"/>
    <property type="molecule type" value="Genomic_DNA"/>
</dbReference>
<evidence type="ECO:0000313" key="3">
    <source>
        <dbReference type="Proteomes" id="UP000666369"/>
    </source>
</evidence>
<evidence type="ECO:0000313" key="2">
    <source>
        <dbReference type="EMBL" id="NGZ85098.1"/>
    </source>
</evidence>
<name>A0ABX0FKJ2_9BURK</name>
<evidence type="ECO:0000259" key="1">
    <source>
        <dbReference type="Pfam" id="PF07110"/>
    </source>
</evidence>
<comment type="caution">
    <text evidence="2">The sequence shown here is derived from an EMBL/GenBank/DDBJ whole genome shotgun (WGS) entry which is preliminary data.</text>
</comment>
<dbReference type="PANTHER" id="PTHR40260">
    <property type="entry name" value="BLR8190 PROTEIN"/>
    <property type="match status" value="1"/>
</dbReference>
<keyword evidence="3" id="KW-1185">Reference proteome</keyword>
<reference evidence="3" key="1">
    <citation type="submission" date="2023-07" db="EMBL/GenBank/DDBJ databases">
        <title>Duganella aceri sp. nov., isolated from tree sap.</title>
        <authorList>
            <person name="Kim I.S."/>
        </authorList>
    </citation>
    <scope>NUCLEOTIDE SEQUENCE [LARGE SCALE GENOMIC DNA]</scope>
    <source>
        <strain evidence="3">SAP-35</strain>
    </source>
</reference>
<proteinExistence type="predicted"/>
<feature type="domain" description="EthD" evidence="1">
    <location>
        <begin position="18"/>
        <end position="87"/>
    </location>
</feature>
<dbReference type="RefSeq" id="WP_166103191.1">
    <property type="nucleotide sequence ID" value="NZ_JAADJT010000005.1"/>
</dbReference>
<dbReference type="Pfam" id="PF07110">
    <property type="entry name" value="EthD"/>
    <property type="match status" value="1"/>
</dbReference>
<dbReference type="InterPro" id="IPR011008">
    <property type="entry name" value="Dimeric_a/b-barrel"/>
</dbReference>
<gene>
    <name evidence="2" type="ORF">GW587_12650</name>
</gene>
<dbReference type="NCBIfam" id="TIGR02118">
    <property type="entry name" value="EthD family reductase"/>
    <property type="match status" value="1"/>
</dbReference>
<sequence>MIKVSVMYANEPGVRFDHDYYCNVHMPLVKARLGFAYTIDRGLSGGVAGSAPIYIGMCHIFSESVADFEQALAQHAEELNGDIQNFTAIKPVYQISEVIVG</sequence>
<dbReference type="SUPFAM" id="SSF54909">
    <property type="entry name" value="Dimeric alpha+beta barrel"/>
    <property type="match status" value="1"/>
</dbReference>
<dbReference type="Gene3D" id="3.30.70.100">
    <property type="match status" value="1"/>
</dbReference>
<protein>
    <submittedName>
        <fullName evidence="2">EthD family reductase</fullName>
    </submittedName>
</protein>
<dbReference type="Proteomes" id="UP000666369">
    <property type="component" value="Unassembled WGS sequence"/>
</dbReference>
<accession>A0ABX0FKJ2</accession>